<dbReference type="InterPro" id="IPR006684">
    <property type="entry name" value="YbgC/YbaW"/>
</dbReference>
<dbReference type="AlphaFoldDB" id="A0A809R3D9"/>
<keyword evidence="2" id="KW-0378">Hydrolase</keyword>
<dbReference type="PIRSF" id="PIRSF003230">
    <property type="entry name" value="YbgC"/>
    <property type="match status" value="1"/>
</dbReference>
<evidence type="ECO:0000256" key="2">
    <source>
        <dbReference type="ARBA" id="ARBA00022801"/>
    </source>
</evidence>
<dbReference type="InterPro" id="IPR029069">
    <property type="entry name" value="HotDog_dom_sf"/>
</dbReference>
<dbReference type="NCBIfam" id="TIGR02799">
    <property type="entry name" value="thio_ybgC"/>
    <property type="match status" value="1"/>
</dbReference>
<organism evidence="3 4">
    <name type="scientific">Candidatus Desulfobacillus denitrificans</name>
    <dbReference type="NCBI Taxonomy" id="2608985"/>
    <lineage>
        <taxon>Bacteria</taxon>
        <taxon>Pseudomonadati</taxon>
        <taxon>Pseudomonadota</taxon>
        <taxon>Betaproteobacteria</taxon>
        <taxon>Candidatus Desulfobacillus</taxon>
    </lineage>
</organism>
<dbReference type="InterPro" id="IPR050563">
    <property type="entry name" value="4-hydroxybenzoyl-CoA_TE"/>
</dbReference>
<gene>
    <name evidence="3" type="ORF">DSYM_27580</name>
</gene>
<sequence>MPPVNETAPGPFILPLRVYYEDTDTAGIVYYANYLRYLDRGRTEWLRALGVEQLRLAEETGIVFAVRSLNIEYLKPARLDDRLAVLTELTLAGRAQVMLKQWIERGGETLVEATVRVACLDAKKMKPAALPAVIRRKMGAS</sequence>
<name>A0A809R3D9_9PROT</name>
<dbReference type="CDD" id="cd00586">
    <property type="entry name" value="4HBT"/>
    <property type="match status" value="1"/>
</dbReference>
<proteinExistence type="inferred from homology"/>
<accession>A0A809R3D9</accession>
<dbReference type="GO" id="GO:0047617">
    <property type="term" value="F:fatty acyl-CoA hydrolase activity"/>
    <property type="evidence" value="ECO:0007669"/>
    <property type="project" value="TreeGrafter"/>
</dbReference>
<dbReference type="PANTHER" id="PTHR31793:SF37">
    <property type="entry name" value="ACYL-COA THIOESTER HYDROLASE YBGC"/>
    <property type="match status" value="1"/>
</dbReference>
<dbReference type="EMBL" id="AP021857">
    <property type="protein sequence ID" value="BBO22059.1"/>
    <property type="molecule type" value="Genomic_DNA"/>
</dbReference>
<evidence type="ECO:0000313" key="4">
    <source>
        <dbReference type="Proteomes" id="UP000662914"/>
    </source>
</evidence>
<dbReference type="FunFam" id="3.10.129.10:FF:000004">
    <property type="entry name" value="Tol-pal system-associated acyl-CoA thioesterase"/>
    <property type="match status" value="1"/>
</dbReference>
<dbReference type="Proteomes" id="UP000662914">
    <property type="component" value="Chromosome"/>
</dbReference>
<evidence type="ECO:0000313" key="3">
    <source>
        <dbReference type="EMBL" id="BBO22059.1"/>
    </source>
</evidence>
<dbReference type="PANTHER" id="PTHR31793">
    <property type="entry name" value="4-HYDROXYBENZOYL-COA THIOESTERASE FAMILY MEMBER"/>
    <property type="match status" value="1"/>
</dbReference>
<dbReference type="Gene3D" id="3.10.129.10">
    <property type="entry name" value="Hotdog Thioesterase"/>
    <property type="match status" value="1"/>
</dbReference>
<dbReference type="Pfam" id="PF13279">
    <property type="entry name" value="4HBT_2"/>
    <property type="match status" value="1"/>
</dbReference>
<dbReference type="InterPro" id="IPR014166">
    <property type="entry name" value="Tol-Pal_acyl-CoA_thioesterase"/>
</dbReference>
<comment type="similarity">
    <text evidence="1">Belongs to the 4-hydroxybenzoyl-CoA thioesterase family.</text>
</comment>
<dbReference type="SUPFAM" id="SSF54637">
    <property type="entry name" value="Thioesterase/thiol ester dehydrase-isomerase"/>
    <property type="match status" value="1"/>
</dbReference>
<evidence type="ECO:0000256" key="1">
    <source>
        <dbReference type="ARBA" id="ARBA00005953"/>
    </source>
</evidence>
<protein>
    <submittedName>
        <fullName evidence="3">Tol-pal system-associated acyl-CoA thioesterase</fullName>
    </submittedName>
</protein>
<reference evidence="3" key="1">
    <citation type="journal article" name="DNA Res.">
        <title>The physiological potential of anammox bacteria as revealed by their core genome structure.</title>
        <authorList>
            <person name="Okubo T."/>
            <person name="Toyoda A."/>
            <person name="Fukuhara K."/>
            <person name="Uchiyama I."/>
            <person name="Harigaya Y."/>
            <person name="Kuroiwa M."/>
            <person name="Suzuki T."/>
            <person name="Murakami Y."/>
            <person name="Suwa Y."/>
            <person name="Takami H."/>
        </authorList>
    </citation>
    <scope>NUCLEOTIDE SEQUENCE</scope>
    <source>
        <strain evidence="3">317325-3</strain>
    </source>
</reference>
<dbReference type="NCBIfam" id="TIGR00051">
    <property type="entry name" value="YbgC/FadM family acyl-CoA thioesterase"/>
    <property type="match status" value="1"/>
</dbReference>
<dbReference type="KEGG" id="ddz:DSYM_27580"/>